<name>A0AC35GUV5_9BILA</name>
<organism evidence="1 2">
    <name type="scientific">Panagrolaimus sp. PS1159</name>
    <dbReference type="NCBI Taxonomy" id="55785"/>
    <lineage>
        <taxon>Eukaryota</taxon>
        <taxon>Metazoa</taxon>
        <taxon>Ecdysozoa</taxon>
        <taxon>Nematoda</taxon>
        <taxon>Chromadorea</taxon>
        <taxon>Rhabditida</taxon>
        <taxon>Tylenchina</taxon>
        <taxon>Panagrolaimomorpha</taxon>
        <taxon>Panagrolaimoidea</taxon>
        <taxon>Panagrolaimidae</taxon>
        <taxon>Panagrolaimus</taxon>
    </lineage>
</organism>
<proteinExistence type="predicted"/>
<sequence length="419" mass="45922">MNSFLGNHFSNAITGNPTTISAAPSTTTTSAINQPPTTSTGIFPSQEWLRNYQQQFAACLQSLPSTQNQHSTSQSPPTKEERTKTPKKFDFSSIASIQEEVTSTSEAAYHDNDEIVHSPSSSNNSIPPSPSSSIDNSLVKSSSPISLSQSSTVITSVGMNPFPPLGFMQNPLIAGSSPFRTMPPMNFIPRTAWFMQPGGPRRGPPSTNRSGRTKKEYVCEYCKRRFTKSYNLMIHLRTHTNERPFSCPVCKKAFRRQDHLRDHQFTHAKEKPYICDICRKGFCQSRTMESHRQSAHGATAKPKKISPKDTPALSIPPIFPTMNPFFGNPRAQLNVNMFLASLQSSAAAAASISISQQQQLSSSNSIPSRIEEEPNDTINQSTSSAGLQDTTSDHTTTTDSSILSSIISRETSTSPIIDP</sequence>
<reference evidence="2" key="1">
    <citation type="submission" date="2022-11" db="UniProtKB">
        <authorList>
            <consortium name="WormBaseParasite"/>
        </authorList>
    </citation>
    <scope>IDENTIFICATION</scope>
</reference>
<dbReference type="Proteomes" id="UP000887580">
    <property type="component" value="Unplaced"/>
</dbReference>
<evidence type="ECO:0000313" key="2">
    <source>
        <dbReference type="WBParaSite" id="PS1159_v2.g8910.t1"/>
    </source>
</evidence>
<dbReference type="WBParaSite" id="PS1159_v2.g8910.t1">
    <property type="protein sequence ID" value="PS1159_v2.g8910.t1"/>
    <property type="gene ID" value="PS1159_v2.g8910"/>
</dbReference>
<accession>A0AC35GUV5</accession>
<evidence type="ECO:0000313" key="1">
    <source>
        <dbReference type="Proteomes" id="UP000887580"/>
    </source>
</evidence>
<protein>
    <submittedName>
        <fullName evidence="2">C2H2-type domain-containing protein</fullName>
    </submittedName>
</protein>